<keyword evidence="1" id="KW-0479">Metal-binding</keyword>
<dbReference type="PROSITE" id="PS00028">
    <property type="entry name" value="ZINC_FINGER_C2H2_1"/>
    <property type="match status" value="1"/>
</dbReference>
<keyword evidence="4" id="KW-1185">Reference proteome</keyword>
<reference evidence="3 4" key="1">
    <citation type="submission" date="2024-02" db="EMBL/GenBank/DDBJ databases">
        <authorList>
            <person name="Daric V."/>
            <person name="Darras S."/>
        </authorList>
    </citation>
    <scope>NUCLEOTIDE SEQUENCE [LARGE SCALE GENOMIC DNA]</scope>
</reference>
<dbReference type="Proteomes" id="UP001642483">
    <property type="component" value="Unassembled WGS sequence"/>
</dbReference>
<accession>A0ABP0GWU4</accession>
<comment type="caution">
    <text evidence="3">The sequence shown here is derived from an EMBL/GenBank/DDBJ whole genome shotgun (WGS) entry which is preliminary data.</text>
</comment>
<dbReference type="SMART" id="SM00355">
    <property type="entry name" value="ZnF_C2H2"/>
    <property type="match status" value="1"/>
</dbReference>
<dbReference type="EMBL" id="CAWYQH010000141">
    <property type="protein sequence ID" value="CAK8694740.1"/>
    <property type="molecule type" value="Genomic_DNA"/>
</dbReference>
<evidence type="ECO:0000256" key="1">
    <source>
        <dbReference type="PROSITE-ProRule" id="PRU00042"/>
    </source>
</evidence>
<gene>
    <name evidence="3" type="ORF">CVLEPA_LOCUS28086</name>
</gene>
<evidence type="ECO:0000313" key="4">
    <source>
        <dbReference type="Proteomes" id="UP001642483"/>
    </source>
</evidence>
<protein>
    <recommendedName>
        <fullName evidence="2">C2H2-type domain-containing protein</fullName>
    </recommendedName>
</protein>
<proteinExistence type="predicted"/>
<organism evidence="3 4">
    <name type="scientific">Clavelina lepadiformis</name>
    <name type="common">Light-bulb sea squirt</name>
    <name type="synonym">Ascidia lepadiformis</name>
    <dbReference type="NCBI Taxonomy" id="159417"/>
    <lineage>
        <taxon>Eukaryota</taxon>
        <taxon>Metazoa</taxon>
        <taxon>Chordata</taxon>
        <taxon>Tunicata</taxon>
        <taxon>Ascidiacea</taxon>
        <taxon>Aplousobranchia</taxon>
        <taxon>Clavelinidae</taxon>
        <taxon>Clavelina</taxon>
    </lineage>
</organism>
<dbReference type="PROSITE" id="PS50157">
    <property type="entry name" value="ZINC_FINGER_C2H2_2"/>
    <property type="match status" value="1"/>
</dbReference>
<keyword evidence="1" id="KW-0862">Zinc</keyword>
<evidence type="ECO:0000313" key="3">
    <source>
        <dbReference type="EMBL" id="CAK8694740.1"/>
    </source>
</evidence>
<feature type="domain" description="C2H2-type" evidence="2">
    <location>
        <begin position="264"/>
        <end position="287"/>
    </location>
</feature>
<sequence>MSCEPRSKRRKLDFDAVTIQKVFEERVVMKTDYQPLTHVYQAYLSVKTRYGSYYDMSRLEDVIRLIFKDRPCIMLLTKPRSDFVSVGVMYFSDPNPVMCEYFERVEELRKQVKPDGVTIRFSRKPVFNAESYLKFVLKRVPGTKIINKHCKLSDEDDQKEDEISCDDLIEIQRKIGNCKRCHSELGFMDEENYSQNENSHECERDEISCDDLIEIQRKIGNCKRCHSELGFMDEENYSQNENTHECKSIKKIKLQQKHIRRNRKRCKFCARTFTNLRDLKKHMRRSHRPRVVPRPQIPRARTIVVDGDTIPEDIPEDYRGIYQSNWRAIRTHFHIGNTVQERYTFRIPDQSMIDQGLESLWPYFRENMFQRQRQAFKIRVAFGFILRREGNEDDSPVQYRYFHPDDHSNYLYLGPETIRDRTEFDQFLIDIQRKNIRQWSDRLKSESAWVVESVCNVEFYINPLRYIPIGIPEALPEFIISNKGLYSLYLGRNEPFRDNLCFLRCVALHRQKLRGITKKRMDVKPSKVKLSKIFKELFGTQNIDSFRGVTIHDLNLLEKKLKTNINVYQLDECYVSTMIRRGLNQFEHTLNLNLFHQHFSYIHNFNMYANIFQCKNTSC</sequence>
<evidence type="ECO:0000259" key="2">
    <source>
        <dbReference type="PROSITE" id="PS50157"/>
    </source>
</evidence>
<name>A0ABP0GWU4_CLALP</name>
<keyword evidence="1" id="KW-0863">Zinc-finger</keyword>
<dbReference type="InterPro" id="IPR013087">
    <property type="entry name" value="Znf_C2H2_type"/>
</dbReference>